<dbReference type="Proteomes" id="UP000034883">
    <property type="component" value="Chromosome"/>
</dbReference>
<protein>
    <recommendedName>
        <fullName evidence="4">tRNA pseudouridine synthase D</fullName>
        <ecNumber evidence="4">5.4.99.27</ecNumber>
    </recommendedName>
    <alternativeName>
        <fullName evidence="4">tRNA pseudouridine(13) synthase</fullName>
    </alternativeName>
    <alternativeName>
        <fullName evidence="4">tRNA pseudouridylate synthase D</fullName>
    </alternativeName>
    <alternativeName>
        <fullName evidence="4">tRNA-uridine isomerase D</fullName>
    </alternativeName>
</protein>
<dbReference type="AlphaFoldDB" id="A0A0F6SG11"/>
<dbReference type="InterPro" id="IPR042214">
    <property type="entry name" value="TruD_catalytic"/>
</dbReference>
<organism evidence="6 7">
    <name type="scientific">Sandaracinus amylolyticus</name>
    <dbReference type="NCBI Taxonomy" id="927083"/>
    <lineage>
        <taxon>Bacteria</taxon>
        <taxon>Pseudomonadati</taxon>
        <taxon>Myxococcota</taxon>
        <taxon>Polyangia</taxon>
        <taxon>Polyangiales</taxon>
        <taxon>Sandaracinaceae</taxon>
        <taxon>Sandaracinus</taxon>
    </lineage>
</organism>
<dbReference type="EMBL" id="CP011125">
    <property type="protein sequence ID" value="AKF07884.1"/>
    <property type="molecule type" value="Genomic_DNA"/>
</dbReference>
<dbReference type="OrthoDB" id="1550679at2"/>
<evidence type="ECO:0000256" key="4">
    <source>
        <dbReference type="HAMAP-Rule" id="MF_01082"/>
    </source>
</evidence>
<dbReference type="STRING" id="927083.DB32_005033"/>
<evidence type="ECO:0000313" key="7">
    <source>
        <dbReference type="Proteomes" id="UP000034883"/>
    </source>
</evidence>
<dbReference type="InterPro" id="IPR050170">
    <property type="entry name" value="TruD_pseudoU_synthase"/>
</dbReference>
<evidence type="ECO:0000259" key="5">
    <source>
        <dbReference type="PROSITE" id="PS50984"/>
    </source>
</evidence>
<dbReference type="HAMAP" id="MF_01082">
    <property type="entry name" value="TruD"/>
    <property type="match status" value="1"/>
</dbReference>
<evidence type="ECO:0000313" key="6">
    <source>
        <dbReference type="EMBL" id="AKF07884.1"/>
    </source>
</evidence>
<dbReference type="GO" id="GO:0003723">
    <property type="term" value="F:RNA binding"/>
    <property type="evidence" value="ECO:0007669"/>
    <property type="project" value="InterPro"/>
</dbReference>
<dbReference type="GO" id="GO:0160150">
    <property type="term" value="F:tRNA pseudouridine(13) synthase activity"/>
    <property type="evidence" value="ECO:0007669"/>
    <property type="project" value="UniProtKB-EC"/>
</dbReference>
<keyword evidence="3 4" id="KW-0413">Isomerase</keyword>
<dbReference type="SUPFAM" id="SSF55120">
    <property type="entry name" value="Pseudouridine synthase"/>
    <property type="match status" value="1"/>
</dbReference>
<dbReference type="GO" id="GO:0005829">
    <property type="term" value="C:cytosol"/>
    <property type="evidence" value="ECO:0007669"/>
    <property type="project" value="TreeGrafter"/>
</dbReference>
<evidence type="ECO:0000256" key="2">
    <source>
        <dbReference type="ARBA" id="ARBA00022694"/>
    </source>
</evidence>
<feature type="active site" description="Nucleophile" evidence="4">
    <location>
        <position position="87"/>
    </location>
</feature>
<gene>
    <name evidence="4" type="primary">truD</name>
    <name evidence="6" type="ORF">DB32_005033</name>
</gene>
<evidence type="ECO:0000256" key="1">
    <source>
        <dbReference type="ARBA" id="ARBA00007953"/>
    </source>
</evidence>
<comment type="catalytic activity">
    <reaction evidence="4">
        <text>uridine(13) in tRNA = pseudouridine(13) in tRNA</text>
        <dbReference type="Rhea" id="RHEA:42540"/>
        <dbReference type="Rhea" id="RHEA-COMP:10105"/>
        <dbReference type="Rhea" id="RHEA-COMP:10106"/>
        <dbReference type="ChEBI" id="CHEBI:65314"/>
        <dbReference type="ChEBI" id="CHEBI:65315"/>
        <dbReference type="EC" id="5.4.99.27"/>
    </reaction>
</comment>
<dbReference type="GO" id="GO:0031119">
    <property type="term" value="P:tRNA pseudouridine synthesis"/>
    <property type="evidence" value="ECO:0007669"/>
    <property type="project" value="UniProtKB-UniRule"/>
</dbReference>
<dbReference type="EC" id="5.4.99.27" evidence="4"/>
<dbReference type="Pfam" id="PF01142">
    <property type="entry name" value="TruD"/>
    <property type="match status" value="2"/>
</dbReference>
<dbReference type="InterPro" id="IPR043165">
    <property type="entry name" value="TruD_insert_sf"/>
</dbReference>
<name>A0A0F6SG11_9BACT</name>
<dbReference type="InterPro" id="IPR001656">
    <property type="entry name" value="PsdUridine_synth_TruD"/>
</dbReference>
<dbReference type="InterPro" id="IPR011760">
    <property type="entry name" value="PsdUridine_synth_TruD_insert"/>
</dbReference>
<comment type="function">
    <text evidence="4">Responsible for synthesis of pseudouridine from uracil-13 in transfer RNAs.</text>
</comment>
<dbReference type="Gene3D" id="3.30.2340.10">
    <property type="entry name" value="TruD, insertion domain"/>
    <property type="match status" value="1"/>
</dbReference>
<proteinExistence type="inferred from homology"/>
<reference evidence="6 7" key="1">
    <citation type="submission" date="2015-03" db="EMBL/GenBank/DDBJ databases">
        <title>Genome assembly of Sandaracinus amylolyticus DSM 53668.</title>
        <authorList>
            <person name="Sharma G."/>
            <person name="Subramanian S."/>
        </authorList>
    </citation>
    <scope>NUCLEOTIDE SEQUENCE [LARGE SCALE GENOMIC DNA]</scope>
    <source>
        <strain evidence="6 7">DSM 53668</strain>
    </source>
</reference>
<dbReference type="PANTHER" id="PTHR47811:SF1">
    <property type="entry name" value="TRNA PSEUDOURIDINE SYNTHASE D"/>
    <property type="match status" value="1"/>
</dbReference>
<dbReference type="PROSITE" id="PS50984">
    <property type="entry name" value="TRUD"/>
    <property type="match status" value="1"/>
</dbReference>
<evidence type="ECO:0000256" key="3">
    <source>
        <dbReference type="ARBA" id="ARBA00023235"/>
    </source>
</evidence>
<accession>A0A0F6SG11</accession>
<dbReference type="Gene3D" id="3.30.2350.20">
    <property type="entry name" value="TruD, catalytic domain"/>
    <property type="match status" value="1"/>
</dbReference>
<feature type="domain" description="TRUD" evidence="5">
    <location>
        <begin position="162"/>
        <end position="311"/>
    </location>
</feature>
<comment type="similarity">
    <text evidence="1 4">Belongs to the pseudouridine synthase TruD family.</text>
</comment>
<dbReference type="InterPro" id="IPR020103">
    <property type="entry name" value="PsdUridine_synth_cat_dom_sf"/>
</dbReference>
<dbReference type="PANTHER" id="PTHR47811">
    <property type="entry name" value="TRNA PSEUDOURIDINE SYNTHASE D"/>
    <property type="match status" value="1"/>
</dbReference>
<keyword evidence="2 4" id="KW-0819">tRNA processing</keyword>
<keyword evidence="7" id="KW-1185">Reference proteome</keyword>
<dbReference type="KEGG" id="samy:DB32_005033"/>
<sequence>MGNERFRSVEDRLPFLTRLERPIAGILKDRPQDFRVDEIPAYEPSGAGEHLYVRFEKTSVDTRDAVRRIAEALGCDPRDAGFAGLKDRHAITTQWASFHRGDASKLEGVELEGVRVLEAKLHVNKLRTGHLRGNRFRVRLRDAPRDAEPDARAVIAELERQGVPNYFGDQRFGRDRANLPRARAWLVEGGKPPRDSFERKLFVSVLQSELFNAMCAARVQEGTLGAIVEGDLCRKEETGGLFVASDLAVESERAARFEISATGPMFGAKMRWPEGEAKRREEEALAAAGLDHEMLARFAKYGEGTRRPYRIRLGAPTVEVDDEGLVLAFDLPSGGYATVVIRELTREG</sequence>